<sequence length="70" mass="7804">MNSVQSEADEPSTWPDLAVSLYDRLTGRNAEISYKFDDMEVAVPSGLGEDSDHASWRLNGTVTITTRERD</sequence>
<dbReference type="RefSeq" id="WP_229112379.1">
    <property type="nucleotide sequence ID" value="NZ_CP064787.1"/>
</dbReference>
<evidence type="ECO:0000313" key="2">
    <source>
        <dbReference type="Proteomes" id="UP000663525"/>
    </source>
</evidence>
<dbReference type="GeneID" id="68855278"/>
<name>A0A897N004_9EURY</name>
<protein>
    <submittedName>
        <fullName evidence="1">Uncharacterized protein</fullName>
    </submittedName>
</protein>
<dbReference type="EMBL" id="CP064787">
    <property type="protein sequence ID" value="QSG06024.1"/>
    <property type="molecule type" value="Genomic_DNA"/>
</dbReference>
<dbReference type="Proteomes" id="UP000663525">
    <property type="component" value="Chromosome"/>
</dbReference>
<accession>A0A897N004</accession>
<gene>
    <name evidence="1" type="ORF">HSR121_1687</name>
</gene>
<reference evidence="1" key="1">
    <citation type="submission" date="2020-11" db="EMBL/GenBank/DDBJ databases">
        <title>Carbohydrate-dependent, anaerobic sulfur respiration: A novel catabolism in halophilic archaea.</title>
        <authorList>
            <person name="Sorokin D.Y."/>
            <person name="Messina E."/>
            <person name="Smedile F."/>
            <person name="La Cono V."/>
            <person name="Hallsworth J.E."/>
            <person name="Yakimov M.M."/>
        </authorList>
    </citation>
    <scope>NUCLEOTIDE SEQUENCE</scope>
    <source>
        <strain evidence="1">HSR12-1</strain>
    </source>
</reference>
<proteinExistence type="predicted"/>
<dbReference type="AlphaFoldDB" id="A0A897N004"/>
<organism evidence="1 2">
    <name type="scientific">Halapricum desulfuricans</name>
    <dbReference type="NCBI Taxonomy" id="2841257"/>
    <lineage>
        <taxon>Archaea</taxon>
        <taxon>Methanobacteriati</taxon>
        <taxon>Methanobacteriota</taxon>
        <taxon>Stenosarchaea group</taxon>
        <taxon>Halobacteria</taxon>
        <taxon>Halobacteriales</taxon>
        <taxon>Haloarculaceae</taxon>
        <taxon>Halapricum</taxon>
    </lineage>
</organism>
<evidence type="ECO:0000313" key="1">
    <source>
        <dbReference type="EMBL" id="QSG06024.1"/>
    </source>
</evidence>